<dbReference type="EMBL" id="QGKV02000759">
    <property type="protein sequence ID" value="KAF3562908.1"/>
    <property type="molecule type" value="Genomic_DNA"/>
</dbReference>
<protein>
    <submittedName>
        <fullName evidence="1">Uncharacterized protein</fullName>
    </submittedName>
</protein>
<name>A0ABQ7CUV1_BRACR</name>
<comment type="caution">
    <text evidence="1">The sequence shown here is derived from an EMBL/GenBank/DDBJ whole genome shotgun (WGS) entry which is preliminary data.</text>
</comment>
<keyword evidence="2" id="KW-1185">Reference proteome</keyword>
<organism evidence="1 2">
    <name type="scientific">Brassica cretica</name>
    <name type="common">Mustard</name>
    <dbReference type="NCBI Taxonomy" id="69181"/>
    <lineage>
        <taxon>Eukaryota</taxon>
        <taxon>Viridiplantae</taxon>
        <taxon>Streptophyta</taxon>
        <taxon>Embryophyta</taxon>
        <taxon>Tracheophyta</taxon>
        <taxon>Spermatophyta</taxon>
        <taxon>Magnoliopsida</taxon>
        <taxon>eudicotyledons</taxon>
        <taxon>Gunneridae</taxon>
        <taxon>Pentapetalae</taxon>
        <taxon>rosids</taxon>
        <taxon>malvids</taxon>
        <taxon>Brassicales</taxon>
        <taxon>Brassicaceae</taxon>
        <taxon>Brassiceae</taxon>
        <taxon>Brassica</taxon>
    </lineage>
</organism>
<evidence type="ECO:0000313" key="2">
    <source>
        <dbReference type="Proteomes" id="UP000266723"/>
    </source>
</evidence>
<reference evidence="1 2" key="1">
    <citation type="journal article" date="2020" name="BMC Genomics">
        <title>Intraspecific diversification of the crop wild relative Brassica cretica Lam. using demographic model selection.</title>
        <authorList>
            <person name="Kioukis A."/>
            <person name="Michalopoulou V.A."/>
            <person name="Briers L."/>
            <person name="Pirintsos S."/>
            <person name="Studholme D.J."/>
            <person name="Pavlidis P."/>
            <person name="Sarris P.F."/>
        </authorList>
    </citation>
    <scope>NUCLEOTIDE SEQUENCE [LARGE SCALE GENOMIC DNA]</scope>
    <source>
        <strain evidence="2">cv. PFS-1207/04</strain>
    </source>
</reference>
<sequence>MLLQISWRVDVGFWRGVIVIVGRSGYWHLFSDVSISYLVTMASPFGISAVAPSLRRAALLTVRRAGRLRAWISDLSWSLFTLEFVDALAIGDASQSRGAPSGRPINLAGSRGEVGVPESYDVSECDVVEVSIVSEEVTDIFFSV</sequence>
<gene>
    <name evidence="1" type="ORF">DY000_02012652</name>
</gene>
<proteinExistence type="predicted"/>
<accession>A0ABQ7CUV1</accession>
<dbReference type="Proteomes" id="UP000266723">
    <property type="component" value="Unassembled WGS sequence"/>
</dbReference>
<evidence type="ECO:0000313" key="1">
    <source>
        <dbReference type="EMBL" id="KAF3562908.1"/>
    </source>
</evidence>